<dbReference type="SUPFAM" id="SSF51735">
    <property type="entry name" value="NAD(P)-binding Rossmann-fold domains"/>
    <property type="match status" value="1"/>
</dbReference>
<organism evidence="4 5">
    <name type="scientific">Smittium culicis</name>
    <dbReference type="NCBI Taxonomy" id="133412"/>
    <lineage>
        <taxon>Eukaryota</taxon>
        <taxon>Fungi</taxon>
        <taxon>Fungi incertae sedis</taxon>
        <taxon>Zoopagomycota</taxon>
        <taxon>Kickxellomycotina</taxon>
        <taxon>Harpellomycetes</taxon>
        <taxon>Harpellales</taxon>
        <taxon>Legeriomycetaceae</taxon>
        <taxon>Smittium</taxon>
    </lineage>
</organism>
<dbReference type="Proteomes" id="UP000187283">
    <property type="component" value="Unassembled WGS sequence"/>
</dbReference>
<dbReference type="GO" id="GO:0006631">
    <property type="term" value="P:fatty acid metabolic process"/>
    <property type="evidence" value="ECO:0007669"/>
    <property type="project" value="TreeGrafter"/>
</dbReference>
<name>A0A1R1XW36_9FUNG</name>
<dbReference type="AlphaFoldDB" id="A0A1R1XW36"/>
<evidence type="ECO:0000313" key="4">
    <source>
        <dbReference type="EMBL" id="OMJ18862.1"/>
    </source>
</evidence>
<comment type="caution">
    <text evidence="4">The sequence shown here is derived from an EMBL/GenBank/DDBJ whole genome shotgun (WGS) entry which is preliminary data.</text>
</comment>
<dbReference type="STRING" id="133412.A0A1R1XW36"/>
<proteinExistence type="predicted"/>
<keyword evidence="2" id="KW-0560">Oxidoreductase</keyword>
<protein>
    <submittedName>
        <fullName evidence="4">Putative trans-2-enoyl-CoA reductase 1, mitochondrial</fullName>
    </submittedName>
</protein>
<dbReference type="InterPro" id="IPR051034">
    <property type="entry name" value="Mito_Enoyl-ACP_Reductase"/>
</dbReference>
<sequence length="102" mass="11604">MLKDIFELKECDYIIQNGANSGARQYIIQFTKLFGYRTINAIRGRGNFEQTSAFLKSLGTDIVVRDTDLESETALNLFYILRSHIQLFFNCVGGKSSKNIVN</sequence>
<dbReference type="GO" id="GO:0005739">
    <property type="term" value="C:mitochondrion"/>
    <property type="evidence" value="ECO:0007669"/>
    <property type="project" value="TreeGrafter"/>
</dbReference>
<reference evidence="4 5" key="1">
    <citation type="submission" date="2017-01" db="EMBL/GenBank/DDBJ databases">
        <authorList>
            <person name="Mah S.A."/>
            <person name="Swanson W.J."/>
            <person name="Moy G.W."/>
            <person name="Vacquier V.D."/>
        </authorList>
    </citation>
    <scope>NUCLEOTIDE SEQUENCE [LARGE SCALE GENOMIC DNA]</scope>
    <source>
        <strain evidence="4 5">GSMNP</strain>
    </source>
</reference>
<accession>A0A1R1XW36</accession>
<evidence type="ECO:0000256" key="2">
    <source>
        <dbReference type="ARBA" id="ARBA00023002"/>
    </source>
</evidence>
<dbReference type="OrthoDB" id="7482721at2759"/>
<dbReference type="EMBL" id="LSSN01001637">
    <property type="protein sequence ID" value="OMJ18862.1"/>
    <property type="molecule type" value="Genomic_DNA"/>
</dbReference>
<dbReference type="InterPro" id="IPR036291">
    <property type="entry name" value="NAD(P)-bd_dom_sf"/>
</dbReference>
<dbReference type="Gene3D" id="3.40.50.720">
    <property type="entry name" value="NAD(P)-binding Rossmann-like Domain"/>
    <property type="match status" value="1"/>
</dbReference>
<evidence type="ECO:0000313" key="5">
    <source>
        <dbReference type="Proteomes" id="UP000187283"/>
    </source>
</evidence>
<gene>
    <name evidence="4" type="ORF">AYI70_g5087</name>
    <name evidence="3" type="ORF">AYI70_g9282</name>
</gene>
<dbReference type="EMBL" id="LSSN01004113">
    <property type="protein sequence ID" value="OMJ12157.1"/>
    <property type="molecule type" value="Genomic_DNA"/>
</dbReference>
<dbReference type="PANTHER" id="PTHR43981">
    <property type="entry name" value="ENOYL-[ACYL-CARRIER-PROTEIN] REDUCTASE, MITOCHONDRIAL"/>
    <property type="match status" value="1"/>
</dbReference>
<evidence type="ECO:0000313" key="3">
    <source>
        <dbReference type="EMBL" id="OMJ12157.1"/>
    </source>
</evidence>
<dbReference type="GO" id="GO:0016491">
    <property type="term" value="F:oxidoreductase activity"/>
    <property type="evidence" value="ECO:0007669"/>
    <property type="project" value="UniProtKB-KW"/>
</dbReference>
<dbReference type="PANTHER" id="PTHR43981:SF2">
    <property type="entry name" value="ENOYL-[ACYL-CARRIER-PROTEIN] REDUCTASE, MITOCHONDRIAL"/>
    <property type="match status" value="1"/>
</dbReference>
<keyword evidence="5" id="KW-1185">Reference proteome</keyword>
<keyword evidence="1" id="KW-0521">NADP</keyword>
<evidence type="ECO:0000256" key="1">
    <source>
        <dbReference type="ARBA" id="ARBA00022857"/>
    </source>
</evidence>